<dbReference type="Pfam" id="PF01274">
    <property type="entry name" value="MS_TIM-barrel"/>
    <property type="match status" value="1"/>
</dbReference>
<dbReference type="Proteomes" id="UP001156882">
    <property type="component" value="Unassembled WGS sequence"/>
</dbReference>
<dbReference type="InterPro" id="IPR011076">
    <property type="entry name" value="Malate_synth_sf"/>
</dbReference>
<dbReference type="InterPro" id="IPR006252">
    <property type="entry name" value="Malate_synthA"/>
</dbReference>
<comment type="pathway">
    <text evidence="7">Carbohydrate metabolism; glyoxylate cycle; (S)-malate from isocitrate: step 2/2.</text>
</comment>
<dbReference type="PROSITE" id="PS00510">
    <property type="entry name" value="MALATE_SYNTHASE"/>
    <property type="match status" value="1"/>
</dbReference>
<evidence type="ECO:0000256" key="4">
    <source>
        <dbReference type="ARBA" id="ARBA00022532"/>
    </source>
</evidence>
<evidence type="ECO:0000256" key="5">
    <source>
        <dbReference type="ARBA" id="ARBA00022679"/>
    </source>
</evidence>
<comment type="caution">
    <text evidence="11">The sequence shown here is derived from an EMBL/GenBank/DDBJ whole genome shotgun (WGS) entry which is preliminary data.</text>
</comment>
<evidence type="ECO:0000259" key="9">
    <source>
        <dbReference type="Pfam" id="PF20656"/>
    </source>
</evidence>
<evidence type="ECO:0000259" key="10">
    <source>
        <dbReference type="Pfam" id="PF20659"/>
    </source>
</evidence>
<keyword evidence="3 7" id="KW-0329">Glyoxylate bypass</keyword>
<dbReference type="NCBIfam" id="TIGR01344">
    <property type="entry name" value="malate_syn_A"/>
    <property type="match status" value="1"/>
</dbReference>
<dbReference type="Pfam" id="PF20656">
    <property type="entry name" value="MS_N"/>
    <property type="match status" value="1"/>
</dbReference>
<keyword evidence="4 7" id="KW-0816">Tricarboxylic acid cycle</keyword>
<comment type="catalytic activity">
    <reaction evidence="6 7">
        <text>glyoxylate + acetyl-CoA + H2O = (S)-malate + CoA + H(+)</text>
        <dbReference type="Rhea" id="RHEA:18181"/>
        <dbReference type="ChEBI" id="CHEBI:15377"/>
        <dbReference type="ChEBI" id="CHEBI:15378"/>
        <dbReference type="ChEBI" id="CHEBI:15589"/>
        <dbReference type="ChEBI" id="CHEBI:36655"/>
        <dbReference type="ChEBI" id="CHEBI:57287"/>
        <dbReference type="ChEBI" id="CHEBI:57288"/>
        <dbReference type="EC" id="2.3.3.9"/>
    </reaction>
</comment>
<dbReference type="InterPro" id="IPR044856">
    <property type="entry name" value="Malate_synth_C_sf"/>
</dbReference>
<dbReference type="PIRSF" id="PIRSF001363">
    <property type="entry name" value="Malate_synth"/>
    <property type="match status" value="1"/>
</dbReference>
<sequence>MGFKGAAYWSIHFRDDFSPTEPFMPDISPTGLAITGAMGPRYDEILTSEALEFVATLQRRFNGRRKELLARRAERQKRFDAGETPDFLPETANIRESDWQVAPLPADLLDRRVEITGPVDRKMIINALNSGAKVFMADFEDANSPTWSNCLDGQINLRDRWAGKIDFTDTTTGKAYALKSDPAVLIVRPRGWHLDEAHVTLDGEPLSGSLFDFGLYFFHNAKAQIAQGSGPYFYIPKLESHLEARLWNEVFLLAQESLGIPKGTIKATILIETLPAAFEMDEILYELRDHMAGLNCGRWDYIFSFIKKLAKNQAYVLPDRSQVVMGKAFLRAYSLLLIKTCHRRGAFAMGGMAAQIPIKNNPAANEAAFAKVRDDKEREAGDGHDGTWVAHPDLVPVAMEVFNRLMPEANQLGKKREDVSIGKTELLQVHEGTRTAEGLRDNVRVGVQYMEAWLRGRGAVPIYNLMEDAATAEISRAQIWQFVKYGVTLEGGIMVTPAWFDGVFEEEMQRVRGEVGDAAFSGGRFPEAVKLFKQLSLAPDFADFLTLPAYQMIV</sequence>
<feature type="domain" description="Malate synthase N-terminal" evidence="9">
    <location>
        <begin position="31"/>
        <end position="92"/>
    </location>
</feature>
<name>A0ABQ6C9P6_9HYPH</name>
<evidence type="ECO:0000256" key="3">
    <source>
        <dbReference type="ARBA" id="ARBA00022435"/>
    </source>
</evidence>
<feature type="domain" description="Malate synthase C-terminal" evidence="10">
    <location>
        <begin position="434"/>
        <end position="553"/>
    </location>
</feature>
<evidence type="ECO:0000256" key="2">
    <source>
        <dbReference type="ARBA" id="ARBA00012636"/>
    </source>
</evidence>
<evidence type="ECO:0000313" key="11">
    <source>
        <dbReference type="EMBL" id="GLS17096.1"/>
    </source>
</evidence>
<dbReference type="Gene3D" id="3.20.20.360">
    <property type="entry name" value="Malate synthase, domain 3"/>
    <property type="match status" value="1"/>
</dbReference>
<dbReference type="InterPro" id="IPR019830">
    <property type="entry name" value="Malate_synthase_CS"/>
</dbReference>
<dbReference type="InterPro" id="IPR048356">
    <property type="entry name" value="MS_N"/>
</dbReference>
<evidence type="ECO:0000259" key="8">
    <source>
        <dbReference type="Pfam" id="PF01274"/>
    </source>
</evidence>
<dbReference type="InterPro" id="IPR048355">
    <property type="entry name" value="MS_C"/>
</dbReference>
<evidence type="ECO:0000256" key="6">
    <source>
        <dbReference type="ARBA" id="ARBA00047918"/>
    </source>
</evidence>
<proteinExistence type="inferred from homology"/>
<evidence type="ECO:0000256" key="7">
    <source>
        <dbReference type="RuleBase" id="RU000555"/>
    </source>
</evidence>
<reference evidence="12" key="1">
    <citation type="journal article" date="2019" name="Int. J. Syst. Evol. Microbiol.">
        <title>The Global Catalogue of Microorganisms (GCM) 10K type strain sequencing project: providing services to taxonomists for standard genome sequencing and annotation.</title>
        <authorList>
            <consortium name="The Broad Institute Genomics Platform"/>
            <consortium name="The Broad Institute Genome Sequencing Center for Infectious Disease"/>
            <person name="Wu L."/>
            <person name="Ma J."/>
        </authorList>
    </citation>
    <scope>NUCLEOTIDE SEQUENCE [LARGE SCALE GENOMIC DNA]</scope>
    <source>
        <strain evidence="12">NBRC 101365</strain>
    </source>
</reference>
<accession>A0ABQ6C9P6</accession>
<dbReference type="EC" id="2.3.3.9" evidence="2 7"/>
<dbReference type="SUPFAM" id="SSF51645">
    <property type="entry name" value="Malate synthase G"/>
    <property type="match status" value="1"/>
</dbReference>
<evidence type="ECO:0000256" key="1">
    <source>
        <dbReference type="ARBA" id="ARBA00006394"/>
    </source>
</evidence>
<feature type="domain" description="Malate synthase TIM barrel" evidence="8">
    <location>
        <begin position="184"/>
        <end position="429"/>
    </location>
</feature>
<dbReference type="CDD" id="cd00727">
    <property type="entry name" value="malate_synt_A"/>
    <property type="match status" value="1"/>
</dbReference>
<organism evidence="11 12">
    <name type="scientific">Labrys miyagiensis</name>
    <dbReference type="NCBI Taxonomy" id="346912"/>
    <lineage>
        <taxon>Bacteria</taxon>
        <taxon>Pseudomonadati</taxon>
        <taxon>Pseudomonadota</taxon>
        <taxon>Alphaproteobacteria</taxon>
        <taxon>Hyphomicrobiales</taxon>
        <taxon>Xanthobacteraceae</taxon>
        <taxon>Labrys</taxon>
    </lineage>
</organism>
<dbReference type="EMBL" id="BSPC01000004">
    <property type="protein sequence ID" value="GLS17096.1"/>
    <property type="molecule type" value="Genomic_DNA"/>
</dbReference>
<keyword evidence="5 7" id="KW-0808">Transferase</keyword>
<protein>
    <recommendedName>
        <fullName evidence="2 7">Malate synthase</fullName>
        <ecNumber evidence="2 7">2.3.3.9</ecNumber>
    </recommendedName>
</protein>
<dbReference type="InterPro" id="IPR046363">
    <property type="entry name" value="MS_N_TIM-barrel_dom"/>
</dbReference>
<evidence type="ECO:0000313" key="12">
    <source>
        <dbReference type="Proteomes" id="UP001156882"/>
    </source>
</evidence>
<dbReference type="InterPro" id="IPR001465">
    <property type="entry name" value="Malate_synthase_TIM"/>
</dbReference>
<comment type="similarity">
    <text evidence="1 7">Belongs to the malate synthase family.</text>
</comment>
<dbReference type="PANTHER" id="PTHR42902">
    <property type="entry name" value="MALATE SYNTHASE"/>
    <property type="match status" value="1"/>
</dbReference>
<dbReference type="PANTHER" id="PTHR42902:SF1">
    <property type="entry name" value="MALATE SYNTHASE 1-RELATED"/>
    <property type="match status" value="1"/>
</dbReference>
<gene>
    <name evidence="11" type="ORF">GCM10007874_01110</name>
</gene>
<dbReference type="Gene3D" id="1.20.1220.12">
    <property type="entry name" value="Malate synthase, domain III"/>
    <property type="match status" value="1"/>
</dbReference>
<keyword evidence="12" id="KW-1185">Reference proteome</keyword>
<dbReference type="Pfam" id="PF20659">
    <property type="entry name" value="MS_C"/>
    <property type="match status" value="1"/>
</dbReference>